<dbReference type="NCBIfam" id="TIGR01053">
    <property type="entry name" value="LSD1"/>
    <property type="match status" value="1"/>
</dbReference>
<keyword evidence="1" id="KW-1133">Transmembrane helix</keyword>
<organism evidence="2 3">
    <name type="scientific">Mucilaginibacter pedocola</name>
    <dbReference type="NCBI Taxonomy" id="1792845"/>
    <lineage>
        <taxon>Bacteria</taxon>
        <taxon>Pseudomonadati</taxon>
        <taxon>Bacteroidota</taxon>
        <taxon>Sphingobacteriia</taxon>
        <taxon>Sphingobacteriales</taxon>
        <taxon>Sphingobacteriaceae</taxon>
        <taxon>Mucilaginibacter</taxon>
    </lineage>
</organism>
<dbReference type="AlphaFoldDB" id="A0A1S9PLA4"/>
<evidence type="ECO:0000313" key="2">
    <source>
        <dbReference type="EMBL" id="OOQ61750.1"/>
    </source>
</evidence>
<evidence type="ECO:0000313" key="3">
    <source>
        <dbReference type="Proteomes" id="UP000189739"/>
    </source>
</evidence>
<dbReference type="OrthoDB" id="3182597at2"/>
<keyword evidence="1" id="KW-0472">Membrane</keyword>
<feature type="transmembrane region" description="Helical" evidence="1">
    <location>
        <begin position="357"/>
        <end position="376"/>
    </location>
</feature>
<dbReference type="PANTHER" id="PTHR37826">
    <property type="entry name" value="FLOTILLIN BAND_7_5 DOMAIN PROTEIN"/>
    <property type="match status" value="1"/>
</dbReference>
<evidence type="ECO:0008006" key="4">
    <source>
        <dbReference type="Google" id="ProtNLM"/>
    </source>
</evidence>
<dbReference type="EMBL" id="MBTF01000001">
    <property type="protein sequence ID" value="OOQ61750.1"/>
    <property type="molecule type" value="Genomic_DNA"/>
</dbReference>
<dbReference type="Proteomes" id="UP000189739">
    <property type="component" value="Unassembled WGS sequence"/>
</dbReference>
<gene>
    <name evidence="2" type="ORF">BC343_01380</name>
</gene>
<comment type="caution">
    <text evidence="2">The sequence shown here is derived from an EMBL/GenBank/DDBJ whole genome shotgun (WGS) entry which is preliminary data.</text>
</comment>
<keyword evidence="3" id="KW-1185">Reference proteome</keyword>
<reference evidence="2 3" key="1">
    <citation type="submission" date="2016-07" db="EMBL/GenBank/DDBJ databases">
        <title>Genomic analysis of zinc-resistant bacterium Mucilaginibacter pedocola TBZ30.</title>
        <authorList>
            <person name="Huang J."/>
            <person name="Tang J."/>
        </authorList>
    </citation>
    <scope>NUCLEOTIDE SEQUENCE [LARGE SCALE GENOMIC DNA]</scope>
    <source>
        <strain evidence="2 3">TBZ30</strain>
    </source>
</reference>
<sequence>MPPQQTSPLPKPADNIGNSLKCEGCGALLQFAPGTRSLQCSYCGQSNAIATTDEANNIAPIDYDNFIANIDETRATDNIKVVDCRNCGSQTVLNASVTSDSCPFCTSPLVLNQQAGNNYLPPHYVLPFEVTQKQGIEYFQQWLKGLWFAPNDLARKVGGTRSILQGVYLPHWAYDANTVTDYTGERGDYYYTTETYTETVDGKTQTRTRQVRHTRWSYTSGTVHCRFRDVLVSASKSLPEKTMNQLTPWKLEMLAKFDERYLSGFRSETYQLPPQDGLEKAKDIMGRDIDTAIREDIGGDEQRVDNTATNYRNKGIKYLMLPVWVSAYNYGSKVYQFTVNASTGEVIGQRPYSVIKIVLTVLIGLMLIAAAVFFFMQQKN</sequence>
<accession>A0A1S9PLA4</accession>
<name>A0A1S9PLA4_9SPHI</name>
<protein>
    <recommendedName>
        <fullName evidence="4">Zinc finger domain-containing protein, LSD1 subclass</fullName>
    </recommendedName>
</protein>
<dbReference type="PANTHER" id="PTHR37826:SF3">
    <property type="entry name" value="J DOMAIN-CONTAINING PROTEIN"/>
    <property type="match status" value="1"/>
</dbReference>
<proteinExistence type="predicted"/>
<dbReference type="STRING" id="1792845.BC343_01380"/>
<evidence type="ECO:0000256" key="1">
    <source>
        <dbReference type="SAM" id="Phobius"/>
    </source>
</evidence>
<dbReference type="RefSeq" id="WP_078345927.1">
    <property type="nucleotide sequence ID" value="NZ_MBTF01000001.1"/>
</dbReference>
<keyword evidence="1" id="KW-0812">Transmembrane</keyword>